<dbReference type="PANTHER" id="PTHR30093:SF45">
    <property type="entry name" value="TYPE II SECRETION SYSTEM CORE PROTEIN G"/>
    <property type="match status" value="1"/>
</dbReference>
<evidence type="ECO:0000313" key="12">
    <source>
        <dbReference type="Proteomes" id="UP001143307"/>
    </source>
</evidence>
<evidence type="ECO:0000256" key="9">
    <source>
        <dbReference type="ARBA" id="ARBA00023136"/>
    </source>
</evidence>
<evidence type="ECO:0000256" key="3">
    <source>
        <dbReference type="ARBA" id="ARBA00020042"/>
    </source>
</evidence>
<comment type="subcellular location">
    <subcellularLocation>
        <location evidence="1">Cell inner membrane</location>
        <topology evidence="1">Single-pass membrane protein</topology>
    </subcellularLocation>
</comment>
<dbReference type="InterPro" id="IPR013545">
    <property type="entry name" value="T2SS_protein-GspG_C"/>
</dbReference>
<dbReference type="Pfam" id="PF07963">
    <property type="entry name" value="N_methyl"/>
    <property type="match status" value="1"/>
</dbReference>
<dbReference type="Pfam" id="PF08334">
    <property type="entry name" value="T2SSG"/>
    <property type="match status" value="1"/>
</dbReference>
<dbReference type="PRINTS" id="PR00813">
    <property type="entry name" value="BCTERIALGSPG"/>
</dbReference>
<evidence type="ECO:0000256" key="1">
    <source>
        <dbReference type="ARBA" id="ARBA00004377"/>
    </source>
</evidence>
<dbReference type="EMBL" id="SHNP01000001">
    <property type="protein sequence ID" value="MCX2972151.1"/>
    <property type="molecule type" value="Genomic_DNA"/>
</dbReference>
<evidence type="ECO:0000256" key="2">
    <source>
        <dbReference type="ARBA" id="ARBA00009984"/>
    </source>
</evidence>
<keyword evidence="5" id="KW-0488">Methylation</keyword>
<name>A0ABT3SR90_9GAMM</name>
<dbReference type="RefSeq" id="WP_007230369.1">
    <property type="nucleotide sequence ID" value="NZ_SHNP01000001.1"/>
</dbReference>
<feature type="domain" description="Type II secretion system protein GspG C-terminal" evidence="10">
    <location>
        <begin position="39"/>
        <end position="145"/>
    </location>
</feature>
<sequence length="146" mass="16111">MRKVTNQYRLSRKQSGFTLMELLVVLAILGLLMSLVGPQVLNQLGGAKTKTAGIQIKDLEQALEMYKLDVGRFPSTSEGLSSLTRKPGSATGWNGPYLKADVPLDPWNREYHYKYPGENAEVDIYTYGANGSPGGEKEDTDVGNWK</sequence>
<dbReference type="InterPro" id="IPR000983">
    <property type="entry name" value="Bac_GSPG_pilin"/>
</dbReference>
<dbReference type="Gene3D" id="3.30.700.10">
    <property type="entry name" value="Glycoprotein, Type 4 Pilin"/>
    <property type="match status" value="1"/>
</dbReference>
<comment type="caution">
    <text evidence="11">The sequence shown here is derived from an EMBL/GenBank/DDBJ whole genome shotgun (WGS) entry which is preliminary data.</text>
</comment>
<evidence type="ECO:0000256" key="7">
    <source>
        <dbReference type="ARBA" id="ARBA00022692"/>
    </source>
</evidence>
<organism evidence="11 12">
    <name type="scientific">Candidatus Seongchinamella marina</name>
    <dbReference type="NCBI Taxonomy" id="2518990"/>
    <lineage>
        <taxon>Bacteria</taxon>
        <taxon>Pseudomonadati</taxon>
        <taxon>Pseudomonadota</taxon>
        <taxon>Gammaproteobacteria</taxon>
        <taxon>Cellvibrionales</taxon>
        <taxon>Halieaceae</taxon>
        <taxon>Seongchinamella</taxon>
    </lineage>
</organism>
<evidence type="ECO:0000256" key="8">
    <source>
        <dbReference type="ARBA" id="ARBA00022989"/>
    </source>
</evidence>
<dbReference type="SUPFAM" id="SSF54523">
    <property type="entry name" value="Pili subunits"/>
    <property type="match status" value="1"/>
</dbReference>
<keyword evidence="7" id="KW-0812">Transmembrane</keyword>
<keyword evidence="8" id="KW-1133">Transmembrane helix</keyword>
<keyword evidence="4" id="KW-1003">Cell membrane</keyword>
<dbReference type="NCBIfam" id="TIGR02532">
    <property type="entry name" value="IV_pilin_GFxxxE"/>
    <property type="match status" value="1"/>
</dbReference>
<evidence type="ECO:0000313" key="11">
    <source>
        <dbReference type="EMBL" id="MCX2972151.1"/>
    </source>
</evidence>
<dbReference type="Proteomes" id="UP001143307">
    <property type="component" value="Unassembled WGS sequence"/>
</dbReference>
<accession>A0ABT3SR90</accession>
<dbReference type="InterPro" id="IPR045584">
    <property type="entry name" value="Pilin-like"/>
</dbReference>
<comment type="similarity">
    <text evidence="2">Belongs to the GSP G family.</text>
</comment>
<evidence type="ECO:0000256" key="4">
    <source>
        <dbReference type="ARBA" id="ARBA00022475"/>
    </source>
</evidence>
<keyword evidence="12" id="KW-1185">Reference proteome</keyword>
<dbReference type="NCBIfam" id="TIGR01710">
    <property type="entry name" value="typeII_sec_gspG"/>
    <property type="match status" value="1"/>
</dbReference>
<evidence type="ECO:0000259" key="10">
    <source>
        <dbReference type="Pfam" id="PF08334"/>
    </source>
</evidence>
<protein>
    <recommendedName>
        <fullName evidence="3">Type II secretion system core protein G</fullName>
    </recommendedName>
</protein>
<evidence type="ECO:0000256" key="6">
    <source>
        <dbReference type="ARBA" id="ARBA00022519"/>
    </source>
</evidence>
<dbReference type="InterPro" id="IPR010054">
    <property type="entry name" value="Type2_sec_GspG"/>
</dbReference>
<evidence type="ECO:0000256" key="5">
    <source>
        <dbReference type="ARBA" id="ARBA00022481"/>
    </source>
</evidence>
<dbReference type="InterPro" id="IPR012902">
    <property type="entry name" value="N_methyl_site"/>
</dbReference>
<keyword evidence="9" id="KW-0472">Membrane</keyword>
<proteinExistence type="inferred from homology"/>
<gene>
    <name evidence="11" type="primary">gspG</name>
    <name evidence="11" type="ORF">EYC87_00945</name>
</gene>
<keyword evidence="6" id="KW-0997">Cell inner membrane</keyword>
<dbReference type="PANTHER" id="PTHR30093">
    <property type="entry name" value="GENERAL SECRETION PATHWAY PROTEIN G"/>
    <property type="match status" value="1"/>
</dbReference>
<reference evidence="11" key="1">
    <citation type="submission" date="2019-02" db="EMBL/GenBank/DDBJ databases">
        <authorList>
            <person name="Li S.-H."/>
        </authorList>
    </citation>
    <scope>NUCLEOTIDE SEQUENCE</scope>
    <source>
        <strain evidence="11">IMCC8485</strain>
    </source>
</reference>